<dbReference type="EMBL" id="KL584834">
    <property type="protein sequence ID" value="KEQ62384.1"/>
    <property type="molecule type" value="Genomic_DNA"/>
</dbReference>
<gene>
    <name evidence="2" type="ORF">M437DRAFT_49055</name>
</gene>
<protein>
    <submittedName>
        <fullName evidence="2">Metal-dependent protein hydrolase</fullName>
    </submittedName>
</protein>
<dbReference type="PANTHER" id="PTHR11215">
    <property type="entry name" value="METAL DEPENDENT HYDROLASE - RELATED"/>
    <property type="match status" value="1"/>
</dbReference>
<dbReference type="RefSeq" id="XP_040879407.1">
    <property type="nucleotide sequence ID" value="XM_041021768.1"/>
</dbReference>
<dbReference type="GO" id="GO:0005737">
    <property type="term" value="C:cytoplasm"/>
    <property type="evidence" value="ECO:0007669"/>
    <property type="project" value="TreeGrafter"/>
</dbReference>
<dbReference type="PANTHER" id="PTHR11215:SF1">
    <property type="entry name" value="MYG1 EXONUCLEASE"/>
    <property type="match status" value="1"/>
</dbReference>
<keyword evidence="3" id="KW-1185">Reference proteome</keyword>
<dbReference type="HOGENOM" id="CLU_051576_0_0_1"/>
<dbReference type="STRING" id="1043003.A0A074VT13"/>
<evidence type="ECO:0000313" key="2">
    <source>
        <dbReference type="EMBL" id="KEQ62384.1"/>
    </source>
</evidence>
<reference evidence="2 3" key="1">
    <citation type="journal article" date="2014" name="BMC Genomics">
        <title>Genome sequencing of four Aureobasidium pullulans varieties: biotechnological potential, stress tolerance, and description of new species.</title>
        <authorList>
            <person name="Gostin Ar C."/>
            <person name="Ohm R.A."/>
            <person name="Kogej T."/>
            <person name="Sonjak S."/>
            <person name="Turk M."/>
            <person name="Zajc J."/>
            <person name="Zalar P."/>
            <person name="Grube M."/>
            <person name="Sun H."/>
            <person name="Han J."/>
            <person name="Sharma A."/>
            <person name="Chiniquy J."/>
            <person name="Ngan C.Y."/>
            <person name="Lipzen A."/>
            <person name="Barry K."/>
            <person name="Grigoriev I.V."/>
            <person name="Gunde-Cimerman N."/>
        </authorList>
    </citation>
    <scope>NUCLEOTIDE SEQUENCE [LARGE SCALE GENOMIC DNA]</scope>
    <source>
        <strain evidence="2 3">CBS 110374</strain>
    </source>
</reference>
<dbReference type="GeneID" id="63915141"/>
<name>A0A074VT13_AURM1</name>
<dbReference type="AlphaFoldDB" id="A0A074VT13"/>
<organism evidence="2 3">
    <name type="scientific">Aureobasidium melanogenum (strain CBS 110374)</name>
    <name type="common">Aureobasidium pullulans var. melanogenum</name>
    <dbReference type="NCBI Taxonomy" id="1043003"/>
    <lineage>
        <taxon>Eukaryota</taxon>
        <taxon>Fungi</taxon>
        <taxon>Dikarya</taxon>
        <taxon>Ascomycota</taxon>
        <taxon>Pezizomycotina</taxon>
        <taxon>Dothideomycetes</taxon>
        <taxon>Dothideomycetidae</taxon>
        <taxon>Dothideales</taxon>
        <taxon>Saccotheciaceae</taxon>
        <taxon>Aureobasidium</taxon>
    </lineage>
</organism>
<proteinExistence type="inferred from homology"/>
<dbReference type="GO" id="GO:0016787">
    <property type="term" value="F:hydrolase activity"/>
    <property type="evidence" value="ECO:0007669"/>
    <property type="project" value="UniProtKB-KW"/>
</dbReference>
<evidence type="ECO:0000313" key="3">
    <source>
        <dbReference type="Proteomes" id="UP000030672"/>
    </source>
</evidence>
<keyword evidence="2" id="KW-0378">Hydrolase</keyword>
<accession>A0A074VT13</accession>
<dbReference type="Proteomes" id="UP000030672">
    <property type="component" value="Unassembled WGS sequence"/>
</dbReference>
<sequence>MSAAKRVKMSGPLIGTHNGHFHADEALAVYLLRLLPTYSDSTLVRTRDPEKLAPCHTVVDVGGVYDDETKRYDHHQREFTTTFPNHSTKLSSAGLVYMHYGKDIICACTGLDKESADAELLYQKLYDDFIEAFDANDNGVSAYDPTALRKAGIEKKFSDRGFSIASVVNRLNYSHPAPVAVAKHSLSTEGVSTEGAQAEEDERFLKASQFCGDQFISELMDKFHSWLPARAVVKQAFGDRFKYDDKGRIMVVPHRPEGCPWADHLYALEKETSTEGSVLYVLFAENGEPDSKWRIRSVSRESGSFENRKDMPDAWKGVRDEELSKVSGVPGCVFVHASGFIGGNKTFEGVLEMAKKSADA</sequence>
<comment type="similarity">
    <text evidence="1">Belongs to the MYG1 family.</text>
</comment>
<dbReference type="GO" id="GO:0005634">
    <property type="term" value="C:nucleus"/>
    <property type="evidence" value="ECO:0007669"/>
    <property type="project" value="TreeGrafter"/>
</dbReference>
<dbReference type="InterPro" id="IPR003226">
    <property type="entry name" value="MYG1_exonuclease"/>
</dbReference>
<evidence type="ECO:0000256" key="1">
    <source>
        <dbReference type="ARBA" id="ARBA00010105"/>
    </source>
</evidence>
<dbReference type="Pfam" id="PF03690">
    <property type="entry name" value="MYG1_exonuc"/>
    <property type="match status" value="1"/>
</dbReference>